<evidence type="ECO:0000313" key="1">
    <source>
        <dbReference type="EMBL" id="ALI37782.1"/>
    </source>
</evidence>
<dbReference type="KEGG" id="taa:NMY3_03600"/>
<accession>A0A654ME80</accession>
<keyword evidence="2" id="KW-1185">Reference proteome</keyword>
<sequence length="52" mass="5953">MIFQTPFIDNINPKLIEKRISILVIQMNNIGKLACQILRKRIVGKSISNESI</sequence>
<reference evidence="2" key="1">
    <citation type="submission" date="2015-10" db="EMBL/GenBank/DDBJ databases">
        <title>Niche specialization of a soil ammonia-oxidizing archaeon, Candidatus Nitrosocosmicus oleophilus.</title>
        <authorList>
            <person name="Jung M.-Y."/>
            <person name="Rhee S.-K."/>
        </authorList>
    </citation>
    <scope>NUCLEOTIDE SEQUENCE [LARGE SCALE GENOMIC DNA]</scope>
    <source>
        <strain evidence="2">MY3</strain>
    </source>
</reference>
<name>A0A654ME80_9ARCH</name>
<proteinExistence type="predicted"/>
<protein>
    <submittedName>
        <fullName evidence="1">Uncharacterized protein</fullName>
    </submittedName>
</protein>
<gene>
    <name evidence="1" type="ORF">NMY3_03600</name>
</gene>
<dbReference type="Proteomes" id="UP000058925">
    <property type="component" value="Chromosome"/>
</dbReference>
<organism evidence="1 2">
    <name type="scientific">Candidatus Nitrosocosmicus oleophilus</name>
    <dbReference type="NCBI Taxonomy" id="1353260"/>
    <lineage>
        <taxon>Archaea</taxon>
        <taxon>Nitrososphaerota</taxon>
        <taxon>Nitrososphaeria</taxon>
        <taxon>Nitrososphaerales</taxon>
        <taxon>Nitrososphaeraceae</taxon>
        <taxon>Candidatus Nitrosocosmicus</taxon>
    </lineage>
</organism>
<evidence type="ECO:0000313" key="2">
    <source>
        <dbReference type="Proteomes" id="UP000058925"/>
    </source>
</evidence>
<dbReference type="AlphaFoldDB" id="A0A654ME80"/>
<dbReference type="EMBL" id="CP012850">
    <property type="protein sequence ID" value="ALI37782.1"/>
    <property type="molecule type" value="Genomic_DNA"/>
</dbReference>